<comment type="similarity">
    <text evidence="1">Belongs to the LysR transcriptional regulatory family.</text>
</comment>
<evidence type="ECO:0000313" key="6">
    <source>
        <dbReference type="EMBL" id="AJC22910.1"/>
    </source>
</evidence>
<dbReference type="Pfam" id="PF00126">
    <property type="entry name" value="HTH_1"/>
    <property type="match status" value="1"/>
</dbReference>
<dbReference type="InterPro" id="IPR050389">
    <property type="entry name" value="LysR-type_TF"/>
</dbReference>
<dbReference type="CDD" id="cd08417">
    <property type="entry name" value="PBP2_Nitroaromatics_like"/>
    <property type="match status" value="1"/>
</dbReference>
<sequence length="327" mass="36485">MTTDERKTDFHLDKLDLNLLRVFLVLMQQRSVTKASYQLGRTQSAVSHSLAKLREFFQDDLFSRDSGTMEPTACARELAEVIGSSLAGISDAVGRHRHFDPATTKRNFRIGVTDDAALAYIPRLTRHFVSQAPNAALNIIHAPGPQVTALIRSGEIDYAIAPSHGVADARLELIPLSRDRLLCVGWRENPLMKKALSVQEYLSAQHLQVSADGVSPGVADRVLHAQKLKRRVVATVPYYLVAPSVLKGSNLLAILGDSVLFAISEHDEIVVSLPPLNLPRLDICLAFDPVRQHDNGHRWLKQLIVELWKSQRQRKRELMGKFSIGRE</sequence>
<keyword evidence="8" id="KW-1185">Reference proteome</keyword>
<keyword evidence="2" id="KW-0805">Transcription regulation</keyword>
<dbReference type="Gene3D" id="1.10.10.10">
    <property type="entry name" value="Winged helix-like DNA-binding domain superfamily/Winged helix DNA-binding domain"/>
    <property type="match status" value="1"/>
</dbReference>
<reference evidence="7 9" key="3">
    <citation type="submission" date="2018-06" db="EMBL/GenBank/DDBJ databases">
        <authorList>
            <consortium name="Pathogen Informatics"/>
            <person name="Doyle S."/>
        </authorList>
    </citation>
    <scope>NUCLEOTIDE SEQUENCE [LARGE SCALE GENOMIC DNA]</scope>
    <source>
        <strain evidence="7 9">NCTC13159</strain>
    </source>
</reference>
<evidence type="ECO:0000256" key="4">
    <source>
        <dbReference type="ARBA" id="ARBA00023163"/>
    </source>
</evidence>
<dbReference type="SUPFAM" id="SSF53850">
    <property type="entry name" value="Periplasmic binding protein-like II"/>
    <property type="match status" value="1"/>
</dbReference>
<dbReference type="GO" id="GO:0003700">
    <property type="term" value="F:DNA-binding transcription factor activity"/>
    <property type="evidence" value="ECO:0007669"/>
    <property type="project" value="InterPro"/>
</dbReference>
<gene>
    <name evidence="7" type="primary">nodD2_4</name>
    <name evidence="7" type="ORF">NCTC13159_04294</name>
    <name evidence="6" type="ORF">RO07_00005</name>
</gene>
<dbReference type="EMBL" id="UGSJ01000001">
    <property type="protein sequence ID" value="SUA92756.1"/>
    <property type="molecule type" value="Genomic_DNA"/>
</dbReference>
<reference evidence="6" key="2">
    <citation type="submission" date="2016-11" db="EMBL/GenBank/DDBJ databases">
        <title>Complete Genome Sequencing of Pandoraea pulmonicola DSM 16583.</title>
        <authorList>
            <person name="Chan K.-G."/>
        </authorList>
    </citation>
    <scope>NUCLEOTIDE SEQUENCE</scope>
    <source>
        <strain evidence="6">DSM 16583</strain>
    </source>
</reference>
<dbReference type="KEGG" id="ppul:RO07_00005"/>
<evidence type="ECO:0000256" key="3">
    <source>
        <dbReference type="ARBA" id="ARBA00023125"/>
    </source>
</evidence>
<feature type="domain" description="HTH lysR-type" evidence="5">
    <location>
        <begin position="15"/>
        <end position="72"/>
    </location>
</feature>
<protein>
    <submittedName>
        <fullName evidence="7">Nodulation protein D 2</fullName>
    </submittedName>
</protein>
<dbReference type="Pfam" id="PF03466">
    <property type="entry name" value="LysR_substrate"/>
    <property type="match status" value="1"/>
</dbReference>
<evidence type="ECO:0000313" key="9">
    <source>
        <dbReference type="Proteomes" id="UP000254589"/>
    </source>
</evidence>
<dbReference type="InterPro" id="IPR037402">
    <property type="entry name" value="YidZ_PBP2"/>
</dbReference>
<dbReference type="GO" id="GO:0003677">
    <property type="term" value="F:DNA binding"/>
    <property type="evidence" value="ECO:0007669"/>
    <property type="project" value="UniProtKB-KW"/>
</dbReference>
<dbReference type="InterPro" id="IPR036388">
    <property type="entry name" value="WH-like_DNA-bd_sf"/>
</dbReference>
<dbReference type="Proteomes" id="UP000254589">
    <property type="component" value="Unassembled WGS sequence"/>
</dbReference>
<keyword evidence="4" id="KW-0804">Transcription</keyword>
<dbReference type="EMBL" id="CP010310">
    <property type="protein sequence ID" value="AJC22910.1"/>
    <property type="molecule type" value="Genomic_DNA"/>
</dbReference>
<evidence type="ECO:0000313" key="7">
    <source>
        <dbReference type="EMBL" id="SUA92756.1"/>
    </source>
</evidence>
<reference evidence="8" key="1">
    <citation type="submission" date="2014-12" db="EMBL/GenBank/DDBJ databases">
        <title>Complete Genome Sequencing of Pandoraea pulmonicola DSM 16583.</title>
        <authorList>
            <person name="Chan K.-G."/>
        </authorList>
    </citation>
    <scope>NUCLEOTIDE SEQUENCE [LARGE SCALE GENOMIC DNA]</scope>
    <source>
        <strain evidence="8">DSM 16583</strain>
    </source>
</reference>
<dbReference type="InterPro" id="IPR005119">
    <property type="entry name" value="LysR_subst-bd"/>
</dbReference>
<dbReference type="SUPFAM" id="SSF46785">
    <property type="entry name" value="Winged helix' DNA-binding domain"/>
    <property type="match status" value="1"/>
</dbReference>
<dbReference type="AlphaFoldDB" id="A0AAJ4ZG62"/>
<dbReference type="PROSITE" id="PS50931">
    <property type="entry name" value="HTH_LYSR"/>
    <property type="match status" value="1"/>
</dbReference>
<proteinExistence type="inferred from homology"/>
<evidence type="ECO:0000256" key="2">
    <source>
        <dbReference type="ARBA" id="ARBA00023015"/>
    </source>
</evidence>
<dbReference type="RefSeq" id="WP_039404245.1">
    <property type="nucleotide sequence ID" value="NZ_CP010310.2"/>
</dbReference>
<dbReference type="InterPro" id="IPR000847">
    <property type="entry name" value="LysR_HTH_N"/>
</dbReference>
<evidence type="ECO:0000256" key="1">
    <source>
        <dbReference type="ARBA" id="ARBA00009437"/>
    </source>
</evidence>
<dbReference type="Gene3D" id="3.40.190.10">
    <property type="entry name" value="Periplasmic binding protein-like II"/>
    <property type="match status" value="2"/>
</dbReference>
<dbReference type="PANTHER" id="PTHR30118">
    <property type="entry name" value="HTH-TYPE TRANSCRIPTIONAL REGULATOR LEUO-RELATED"/>
    <property type="match status" value="1"/>
</dbReference>
<dbReference type="Proteomes" id="UP000035086">
    <property type="component" value="Chromosome"/>
</dbReference>
<dbReference type="PANTHER" id="PTHR30118:SF15">
    <property type="entry name" value="TRANSCRIPTIONAL REGULATORY PROTEIN"/>
    <property type="match status" value="1"/>
</dbReference>
<organism evidence="7 9">
    <name type="scientific">Pandoraea pulmonicola</name>
    <dbReference type="NCBI Taxonomy" id="93221"/>
    <lineage>
        <taxon>Bacteria</taxon>
        <taxon>Pseudomonadati</taxon>
        <taxon>Pseudomonadota</taxon>
        <taxon>Betaproteobacteria</taxon>
        <taxon>Burkholderiales</taxon>
        <taxon>Burkholderiaceae</taxon>
        <taxon>Pandoraea</taxon>
    </lineage>
</organism>
<name>A0AAJ4ZG62_PANPU</name>
<evidence type="ECO:0000313" key="8">
    <source>
        <dbReference type="Proteomes" id="UP000035086"/>
    </source>
</evidence>
<keyword evidence="3" id="KW-0238">DNA-binding</keyword>
<accession>A0AAJ4ZG62</accession>
<dbReference type="InterPro" id="IPR036390">
    <property type="entry name" value="WH_DNA-bd_sf"/>
</dbReference>
<evidence type="ECO:0000259" key="5">
    <source>
        <dbReference type="PROSITE" id="PS50931"/>
    </source>
</evidence>